<protein>
    <submittedName>
        <fullName evidence="2">4-(Cytidine 5'-diphospho)-2-C-methyl-D-erythritol kinase</fullName>
    </submittedName>
</protein>
<proteinExistence type="predicted"/>
<reference evidence="2" key="2">
    <citation type="submission" date="2022-10" db="EMBL/GenBank/DDBJ databases">
        <authorList>
            <person name="Trinh H.N."/>
        </authorList>
    </citation>
    <scope>NUCLEOTIDE SEQUENCE</scope>
    <source>
        <strain evidence="2">RN2-1</strain>
    </source>
</reference>
<evidence type="ECO:0000313" key="3">
    <source>
        <dbReference type="Proteomes" id="UP001165679"/>
    </source>
</evidence>
<feature type="domain" description="GHMP kinase C-terminal" evidence="1">
    <location>
        <begin position="22"/>
        <end position="94"/>
    </location>
</feature>
<organism evidence="2 3">
    <name type="scientific">Limobrevibacterium gyesilva</name>
    <dbReference type="NCBI Taxonomy" id="2991712"/>
    <lineage>
        <taxon>Bacteria</taxon>
        <taxon>Pseudomonadati</taxon>
        <taxon>Pseudomonadota</taxon>
        <taxon>Alphaproteobacteria</taxon>
        <taxon>Acetobacterales</taxon>
        <taxon>Acetobacteraceae</taxon>
        <taxon>Limobrevibacterium</taxon>
    </lineage>
</organism>
<keyword evidence="2" id="KW-0808">Transferase</keyword>
<dbReference type="EMBL" id="JAPDNT010000032">
    <property type="protein sequence ID" value="MCW3477237.1"/>
    <property type="molecule type" value="Genomic_DNA"/>
</dbReference>
<dbReference type="SUPFAM" id="SSF55060">
    <property type="entry name" value="GHMP Kinase, C-terminal domain"/>
    <property type="match status" value="1"/>
</dbReference>
<dbReference type="Gene3D" id="3.30.70.890">
    <property type="entry name" value="GHMP kinase, C-terminal domain"/>
    <property type="match status" value="1"/>
</dbReference>
<keyword evidence="3" id="KW-1185">Reference proteome</keyword>
<dbReference type="Proteomes" id="UP001165679">
    <property type="component" value="Unassembled WGS sequence"/>
</dbReference>
<feature type="non-terminal residue" evidence="2">
    <location>
        <position position="1"/>
    </location>
</feature>
<reference evidence="2" key="1">
    <citation type="submission" date="2022-09" db="EMBL/GenBank/DDBJ databases">
        <title>Rhodovastum sp. nov. RN2-1 isolated from soil in Seongnam, South Korea.</title>
        <authorList>
            <person name="Le N.T."/>
        </authorList>
    </citation>
    <scope>NUCLEOTIDE SEQUENCE</scope>
    <source>
        <strain evidence="2">RN2-1</strain>
    </source>
</reference>
<gene>
    <name evidence="2" type="ORF">OL599_21945</name>
</gene>
<dbReference type="Pfam" id="PF08544">
    <property type="entry name" value="GHMP_kinases_C"/>
    <property type="match status" value="1"/>
</dbReference>
<name>A0AA41YXQ6_9PROT</name>
<dbReference type="GO" id="GO:0016301">
    <property type="term" value="F:kinase activity"/>
    <property type="evidence" value="ECO:0007669"/>
    <property type="project" value="UniProtKB-KW"/>
</dbReference>
<dbReference type="InterPro" id="IPR036554">
    <property type="entry name" value="GHMP_kinase_C_sf"/>
</dbReference>
<comment type="caution">
    <text evidence="2">The sequence shown here is derived from an EMBL/GenBank/DDBJ whole genome shotgun (WGS) entry which is preliminary data.</text>
</comment>
<evidence type="ECO:0000259" key="1">
    <source>
        <dbReference type="Pfam" id="PF08544"/>
    </source>
</evidence>
<dbReference type="InterPro" id="IPR013750">
    <property type="entry name" value="GHMP_kinase_C_dom"/>
</dbReference>
<evidence type="ECO:0000313" key="2">
    <source>
        <dbReference type="EMBL" id="MCW3477237.1"/>
    </source>
</evidence>
<sequence length="112" mass="11295">EVFRARAAGFSAPAALPAGWASLDAMAADLAALGNDLEPPALALRPVIGEVLAALRAQPGCRLARMSGSGATCFGLFADAAVAEAAAPALRRHGWWAWGGALTGVAERRAGT</sequence>
<accession>A0AA41YXQ6</accession>
<keyword evidence="2" id="KW-0418">Kinase</keyword>
<dbReference type="AlphaFoldDB" id="A0AA41YXQ6"/>